<evidence type="ECO:0000313" key="2">
    <source>
        <dbReference type="Proteomes" id="UP001154282"/>
    </source>
</evidence>
<keyword evidence="2" id="KW-1185">Reference proteome</keyword>
<protein>
    <submittedName>
        <fullName evidence="1">Uncharacterized protein</fullName>
    </submittedName>
</protein>
<accession>A0AAV0Q6Y4</accession>
<dbReference type="AlphaFoldDB" id="A0AAV0Q6Y4"/>
<dbReference type="EMBL" id="CAMGYJ010000009">
    <property type="protein sequence ID" value="CAI0540541.1"/>
    <property type="molecule type" value="Genomic_DNA"/>
</dbReference>
<sequence length="17" mass="1909">MEIDGKEVKAQTWDTTG</sequence>
<comment type="caution">
    <text evidence="1">The sequence shown here is derived from an EMBL/GenBank/DDBJ whole genome shotgun (WGS) entry which is preliminary data.</text>
</comment>
<gene>
    <name evidence="1" type="ORF">LITE_LOCUS41738</name>
</gene>
<name>A0AAV0Q6Y4_9ROSI</name>
<dbReference type="Proteomes" id="UP001154282">
    <property type="component" value="Unassembled WGS sequence"/>
</dbReference>
<evidence type="ECO:0000313" key="1">
    <source>
        <dbReference type="EMBL" id="CAI0540541.1"/>
    </source>
</evidence>
<organism evidence="1 2">
    <name type="scientific">Linum tenue</name>
    <dbReference type="NCBI Taxonomy" id="586396"/>
    <lineage>
        <taxon>Eukaryota</taxon>
        <taxon>Viridiplantae</taxon>
        <taxon>Streptophyta</taxon>
        <taxon>Embryophyta</taxon>
        <taxon>Tracheophyta</taxon>
        <taxon>Spermatophyta</taxon>
        <taxon>Magnoliopsida</taxon>
        <taxon>eudicotyledons</taxon>
        <taxon>Gunneridae</taxon>
        <taxon>Pentapetalae</taxon>
        <taxon>rosids</taxon>
        <taxon>fabids</taxon>
        <taxon>Malpighiales</taxon>
        <taxon>Linaceae</taxon>
        <taxon>Linum</taxon>
    </lineage>
</organism>
<proteinExistence type="predicted"/>
<reference evidence="1" key="1">
    <citation type="submission" date="2022-08" db="EMBL/GenBank/DDBJ databases">
        <authorList>
            <person name="Gutierrez-Valencia J."/>
        </authorList>
    </citation>
    <scope>NUCLEOTIDE SEQUENCE</scope>
</reference>